<organism evidence="1 2">
    <name type="scientific">Mycobacterium kubicae</name>
    <dbReference type="NCBI Taxonomy" id="120959"/>
    <lineage>
        <taxon>Bacteria</taxon>
        <taxon>Bacillati</taxon>
        <taxon>Actinomycetota</taxon>
        <taxon>Actinomycetes</taxon>
        <taxon>Mycobacteriales</taxon>
        <taxon>Mycobacteriaceae</taxon>
        <taxon>Mycobacterium</taxon>
        <taxon>Mycobacterium simiae complex</taxon>
    </lineage>
</organism>
<dbReference type="EMBL" id="CP065047">
    <property type="protein sequence ID" value="QPI38107.1"/>
    <property type="molecule type" value="Genomic_DNA"/>
</dbReference>
<evidence type="ECO:0000313" key="2">
    <source>
        <dbReference type="Proteomes" id="UP000663583"/>
    </source>
</evidence>
<name>A0AAX1JC68_9MYCO</name>
<dbReference type="AlphaFoldDB" id="A0AAX1JC68"/>
<dbReference type="Proteomes" id="UP000663583">
    <property type="component" value="Chromosome"/>
</dbReference>
<protein>
    <submittedName>
        <fullName evidence="1">Uncharacterized protein</fullName>
    </submittedName>
</protein>
<dbReference type="RefSeq" id="WP_139823178.1">
    <property type="nucleotide sequence ID" value="NZ_BLKU01000005.1"/>
</dbReference>
<accession>A0AAX1JC68</accession>
<reference evidence="1" key="1">
    <citation type="submission" date="2020-11" db="EMBL/GenBank/DDBJ databases">
        <title>Intraspecies plasmid and genomic variation of Mycobacterium kubicae revealed by the complete genome sequences of two clinical isolates.</title>
        <authorList>
            <person name="Hendrix J.R."/>
            <person name="Epperson L.E."/>
            <person name="Honda J.R."/>
            <person name="Strong M."/>
        </authorList>
    </citation>
    <scope>NUCLEOTIDE SEQUENCE</scope>
    <source>
        <strain evidence="1">JCM 13573</strain>
    </source>
</reference>
<gene>
    <name evidence="1" type="ORF">I2456_00485</name>
</gene>
<sequence>MSRTRRAMVKPAQLTTPWKTHGRSLPLRQRSGERVEVGDVDLAEVDGSPRQLVTGAAIHVDHGEALCASGITGSTRARPMPWAPPMMSSFLPASISGA</sequence>
<evidence type="ECO:0000313" key="1">
    <source>
        <dbReference type="EMBL" id="QPI38107.1"/>
    </source>
</evidence>
<dbReference type="KEGG" id="mku:I2456_00485"/>
<proteinExistence type="predicted"/>